<protein>
    <submittedName>
        <fullName evidence="2">Uncharacterized protein</fullName>
    </submittedName>
</protein>
<reference evidence="2" key="1">
    <citation type="submission" date="2021-02" db="EMBL/GenBank/DDBJ databases">
        <authorList>
            <person name="Dougan E. K."/>
            <person name="Rhodes N."/>
            <person name="Thang M."/>
            <person name="Chan C."/>
        </authorList>
    </citation>
    <scope>NUCLEOTIDE SEQUENCE</scope>
</reference>
<feature type="region of interest" description="Disordered" evidence="1">
    <location>
        <begin position="1"/>
        <end position="61"/>
    </location>
</feature>
<dbReference type="OrthoDB" id="447797at2759"/>
<evidence type="ECO:0000256" key="1">
    <source>
        <dbReference type="SAM" id="MobiDB-lite"/>
    </source>
</evidence>
<organism evidence="2 3">
    <name type="scientific">Symbiodinium necroappetens</name>
    <dbReference type="NCBI Taxonomy" id="1628268"/>
    <lineage>
        <taxon>Eukaryota</taxon>
        <taxon>Sar</taxon>
        <taxon>Alveolata</taxon>
        <taxon>Dinophyceae</taxon>
        <taxon>Suessiales</taxon>
        <taxon>Symbiodiniaceae</taxon>
        <taxon>Symbiodinium</taxon>
    </lineage>
</organism>
<proteinExistence type="predicted"/>
<feature type="compositionally biased region" description="Low complexity" evidence="1">
    <location>
        <begin position="324"/>
        <end position="340"/>
    </location>
</feature>
<name>A0A813BYX3_9DINO</name>
<dbReference type="Proteomes" id="UP000601435">
    <property type="component" value="Unassembled WGS sequence"/>
</dbReference>
<gene>
    <name evidence="2" type="ORF">SNEC2469_LOCUS32889</name>
</gene>
<keyword evidence="3" id="KW-1185">Reference proteome</keyword>
<feature type="compositionally biased region" description="Basic and acidic residues" evidence="1">
    <location>
        <begin position="220"/>
        <end position="232"/>
    </location>
</feature>
<evidence type="ECO:0000313" key="2">
    <source>
        <dbReference type="EMBL" id="CAE7937689.1"/>
    </source>
</evidence>
<sequence length="388" mass="43168">MKSWWKWIQSRPSSGPRRCWQHATRDLKSVRSANMQHPSADRATPSESSTARTADYSVPEQSKEVWKHFGCDTEAGRMLRKLYKGAGSRELGSKISYPQLATPATRWQPPPKAKPAAPKAVVRVPRAAAPRRDMDDPRQWPAPPIPCRRPAREIFAELEAEEARRRRAQPDLPKGKDLDHEKQNLQDRFRYCGGRMLPKGSMGYVEPGSVPPTGGAAEAATRREDRRRFDENGFDGEQRDIFEDLVSAVQRKQARLAVIDDEQLADPKPSKAKTARNKEALELRNGIERDLKDIETLMSLAEGQAHKARALSSGGQAQVPVPAPAASYAPTAPAAPTPVYGDPVKERVEQLRARLQQSGYSLAQGFAFFDQTGGGTLDRAGFMKLLDW</sequence>
<feature type="non-terminal residue" evidence="2">
    <location>
        <position position="388"/>
    </location>
</feature>
<dbReference type="EMBL" id="CAJNJA010084731">
    <property type="protein sequence ID" value="CAE7937689.1"/>
    <property type="molecule type" value="Genomic_DNA"/>
</dbReference>
<evidence type="ECO:0000313" key="3">
    <source>
        <dbReference type="Proteomes" id="UP000601435"/>
    </source>
</evidence>
<feature type="compositionally biased region" description="Low complexity" evidence="1">
    <location>
        <begin position="114"/>
        <end position="128"/>
    </location>
</feature>
<feature type="region of interest" description="Disordered" evidence="1">
    <location>
        <begin position="203"/>
        <end position="232"/>
    </location>
</feature>
<feature type="region of interest" description="Disordered" evidence="1">
    <location>
        <begin position="102"/>
        <end position="147"/>
    </location>
</feature>
<comment type="caution">
    <text evidence="2">The sequence shown here is derived from an EMBL/GenBank/DDBJ whole genome shotgun (WGS) entry which is preliminary data.</text>
</comment>
<dbReference type="AlphaFoldDB" id="A0A813BYX3"/>
<accession>A0A813BYX3</accession>
<feature type="region of interest" description="Disordered" evidence="1">
    <location>
        <begin position="312"/>
        <end position="341"/>
    </location>
</feature>